<comment type="caution">
    <text evidence="1">The sequence shown here is derived from an EMBL/GenBank/DDBJ whole genome shotgun (WGS) entry which is preliminary data.</text>
</comment>
<dbReference type="GeneID" id="70237605"/>
<dbReference type="AlphaFoldDB" id="A0A9P8T1Q6"/>
<reference evidence="1" key="2">
    <citation type="submission" date="2021-01" db="EMBL/GenBank/DDBJ databases">
        <authorList>
            <person name="Schikora-Tamarit M.A."/>
        </authorList>
    </citation>
    <scope>NUCLEOTIDE SEQUENCE</scope>
    <source>
        <strain evidence="1">CBS6075</strain>
    </source>
</reference>
<organism evidence="1 2">
    <name type="scientific">Ogataea philodendri</name>
    <dbReference type="NCBI Taxonomy" id="1378263"/>
    <lineage>
        <taxon>Eukaryota</taxon>
        <taxon>Fungi</taxon>
        <taxon>Dikarya</taxon>
        <taxon>Ascomycota</taxon>
        <taxon>Saccharomycotina</taxon>
        <taxon>Pichiomycetes</taxon>
        <taxon>Pichiales</taxon>
        <taxon>Pichiaceae</taxon>
        <taxon>Ogataea</taxon>
    </lineage>
</organism>
<proteinExistence type="predicted"/>
<accession>A0A9P8T1Q6</accession>
<evidence type="ECO:0000313" key="1">
    <source>
        <dbReference type="EMBL" id="KAH3662389.1"/>
    </source>
</evidence>
<dbReference type="Proteomes" id="UP000769157">
    <property type="component" value="Unassembled WGS sequence"/>
</dbReference>
<protein>
    <submittedName>
        <fullName evidence="1">Uncharacterized protein</fullName>
    </submittedName>
</protein>
<dbReference type="EMBL" id="JAEUBE010000378">
    <property type="protein sequence ID" value="KAH3662389.1"/>
    <property type="molecule type" value="Genomic_DNA"/>
</dbReference>
<keyword evidence="2" id="KW-1185">Reference proteome</keyword>
<name>A0A9P8T1Q6_9ASCO</name>
<reference evidence="1" key="1">
    <citation type="journal article" date="2021" name="Open Biol.">
        <title>Shared evolutionary footprints suggest mitochondrial oxidative damage underlies multiple complex I losses in fungi.</title>
        <authorList>
            <person name="Schikora-Tamarit M.A."/>
            <person name="Marcet-Houben M."/>
            <person name="Nosek J."/>
            <person name="Gabaldon T."/>
        </authorList>
    </citation>
    <scope>NUCLEOTIDE SEQUENCE</scope>
    <source>
        <strain evidence="1">CBS6075</strain>
    </source>
</reference>
<gene>
    <name evidence="1" type="ORF">OGAPHI_005641</name>
</gene>
<sequence>MMCSPPSSTFTSQPMYDLLSFFNPSINFDSSEGTAGCTGILKTGLDIISNGLKMSRDSDLNLVSKIVAVLVMNESMSWPDIRPIDPAGMPSTLIR</sequence>
<dbReference type="RefSeq" id="XP_046059478.1">
    <property type="nucleotide sequence ID" value="XM_046206844.1"/>
</dbReference>
<evidence type="ECO:0000313" key="2">
    <source>
        <dbReference type="Proteomes" id="UP000769157"/>
    </source>
</evidence>